<dbReference type="Proteomes" id="UP000224460">
    <property type="component" value="Unassembled WGS sequence"/>
</dbReference>
<sequence>MTRIYIISGFLGAGKTTLIQKLLDEKVLGGKVALIENEFGEVGIDGGLLKQNGLEIKEMNSGCICCNLVGDFTVALKEILKTYKPEKVIIEPSGVGKLSDILKACNKVIKPGEVELGQTLVVVDGLKYRLHSRNFATFFKDQIIYADNIMLSRTQYMTPKEVDQAKGEMRKLNSKATLITTPWERLTGETIISVMSEKPISLEEELLGSLKQQDFKEGTSLKLDKKMGLFQKERYILHKEVEVRKEKKDNFFQTWGKETTRHYNKETLYHILGRLDEKEYGCILRAKGIVEGENGQWLQFDFVPGEGRVQPILPQCEGKLCVIGTELQQKALEKLFS</sequence>
<comment type="caution">
    <text evidence="1">The sequence shown here is derived from an EMBL/GenBank/DDBJ whole genome shotgun (WGS) entry which is preliminary data.</text>
</comment>
<protein>
    <submittedName>
        <fullName evidence="1">Cobalamin biosynthesis protein CobW</fullName>
    </submittedName>
</protein>
<organism evidence="1 2">
    <name type="scientific">Sporanaerobium hydrogeniformans</name>
    <dbReference type="NCBI Taxonomy" id="3072179"/>
    <lineage>
        <taxon>Bacteria</taxon>
        <taxon>Bacillati</taxon>
        <taxon>Bacillota</taxon>
        <taxon>Clostridia</taxon>
        <taxon>Lachnospirales</taxon>
        <taxon>Lachnospiraceae</taxon>
        <taxon>Sporanaerobium</taxon>
    </lineage>
</organism>
<proteinExistence type="predicted"/>
<dbReference type="EMBL" id="PEDL01000001">
    <property type="protein sequence ID" value="PHV71980.1"/>
    <property type="molecule type" value="Genomic_DNA"/>
</dbReference>
<accession>A0AC61DGK0</accession>
<evidence type="ECO:0000313" key="2">
    <source>
        <dbReference type="Proteomes" id="UP000224460"/>
    </source>
</evidence>
<keyword evidence="2" id="KW-1185">Reference proteome</keyword>
<evidence type="ECO:0000313" key="1">
    <source>
        <dbReference type="EMBL" id="PHV71980.1"/>
    </source>
</evidence>
<reference evidence="1" key="1">
    <citation type="submission" date="2017-10" db="EMBL/GenBank/DDBJ databases">
        <title>Genome sequence of cellulolytic Lachnospiraceae bacterium XHS1971 isolated from hotspring sediment.</title>
        <authorList>
            <person name="Vasudevan G."/>
            <person name="Joshi A.J."/>
            <person name="Hivarkar S."/>
            <person name="Lanjekar V.B."/>
            <person name="Dhakephalkar P.K."/>
            <person name="Dagar S."/>
        </authorList>
    </citation>
    <scope>NUCLEOTIDE SEQUENCE</scope>
    <source>
        <strain evidence="1">XHS1971</strain>
    </source>
</reference>
<name>A0AC61DGK0_9FIRM</name>
<gene>
    <name evidence="1" type="ORF">CS063_00450</name>
</gene>